<dbReference type="Proteomes" id="UP000199477">
    <property type="component" value="Unassembled WGS sequence"/>
</dbReference>
<dbReference type="GO" id="GO:0004519">
    <property type="term" value="F:endonuclease activity"/>
    <property type="evidence" value="ECO:0007669"/>
    <property type="project" value="UniProtKB-KW"/>
</dbReference>
<dbReference type="AlphaFoldDB" id="A0A1I1XBU3"/>
<keyword evidence="2" id="KW-0255">Endonuclease</keyword>
<gene>
    <name evidence="2" type="ORF">SAMN02799615_00191</name>
</gene>
<keyword evidence="3" id="KW-1185">Reference proteome</keyword>
<evidence type="ECO:0000259" key="1">
    <source>
        <dbReference type="Pfam" id="PF13930"/>
    </source>
</evidence>
<organism evidence="2 3">
    <name type="scientific">Dyella marensis</name>
    <dbReference type="NCBI Taxonomy" id="500610"/>
    <lineage>
        <taxon>Bacteria</taxon>
        <taxon>Pseudomonadati</taxon>
        <taxon>Pseudomonadota</taxon>
        <taxon>Gammaproteobacteria</taxon>
        <taxon>Lysobacterales</taxon>
        <taxon>Rhodanobacteraceae</taxon>
        <taxon>Dyella</taxon>
    </lineage>
</organism>
<dbReference type="Pfam" id="PF13930">
    <property type="entry name" value="Endonuclea_NS_2"/>
    <property type="match status" value="1"/>
</dbReference>
<accession>A0A1I1XBU3</accession>
<dbReference type="RefSeq" id="WP_026634233.1">
    <property type="nucleotide sequence ID" value="NZ_FONH01000001.1"/>
</dbReference>
<keyword evidence="2" id="KW-0540">Nuclease</keyword>
<feature type="domain" description="Type VII secretion system protein EssD-like" evidence="1">
    <location>
        <begin position="91"/>
        <end position="136"/>
    </location>
</feature>
<dbReference type="EMBL" id="FONH01000001">
    <property type="protein sequence ID" value="SFE04849.1"/>
    <property type="molecule type" value="Genomic_DNA"/>
</dbReference>
<proteinExistence type="predicted"/>
<evidence type="ECO:0000313" key="2">
    <source>
        <dbReference type="EMBL" id="SFE04849.1"/>
    </source>
</evidence>
<name>A0A1I1XBU3_9GAMM</name>
<dbReference type="InterPro" id="IPR044927">
    <property type="entry name" value="Endonuclea_NS_2"/>
</dbReference>
<dbReference type="STRING" id="500610.SAMN02799615_00191"/>
<sequence length="191" mass="21062">MPAWSRRDIKENGTTIGRILYTPTTQAKYRELKGRANLNRVNRFAQRSSFHGGGGIKKVYVSAKLRTRPSGAARDNLAGIGVVNPGYVPANVHKAHLASDRFGGPSNAQNLVNEKSRINLSAHKRIENRIAKLIKAGTPAGDNSPTRNRAGLIVRETYSAAGKPTGRLYMVSVMNRNNNSRSYHKLEFRPI</sequence>
<keyword evidence="2" id="KW-0378">Hydrolase</keyword>
<reference evidence="3" key="1">
    <citation type="submission" date="2016-10" db="EMBL/GenBank/DDBJ databases">
        <authorList>
            <person name="Varghese N."/>
            <person name="Submissions S."/>
        </authorList>
    </citation>
    <scope>NUCLEOTIDE SEQUENCE [LARGE SCALE GENOMIC DNA]</scope>
    <source>
        <strain evidence="3">UNC178MFTsu3.1</strain>
    </source>
</reference>
<evidence type="ECO:0000313" key="3">
    <source>
        <dbReference type="Proteomes" id="UP000199477"/>
    </source>
</evidence>
<protein>
    <submittedName>
        <fullName evidence="2">DNA/RNA non-specific endonuclease</fullName>
    </submittedName>
</protein>